<evidence type="ECO:0000313" key="2">
    <source>
        <dbReference type="Proteomes" id="UP000004324"/>
    </source>
</evidence>
<dbReference type="RefSeq" id="WP_007933204.1">
    <property type="nucleotide sequence ID" value="NZ_AKVJ01000022.1"/>
</dbReference>
<organism evidence="1 2">
    <name type="scientific">Pelosinus fermentans B4</name>
    <dbReference type="NCBI Taxonomy" id="1149862"/>
    <lineage>
        <taxon>Bacteria</taxon>
        <taxon>Bacillati</taxon>
        <taxon>Bacillota</taxon>
        <taxon>Negativicutes</taxon>
        <taxon>Selenomonadales</taxon>
        <taxon>Sporomusaceae</taxon>
        <taxon>Pelosinus</taxon>
    </lineage>
</organism>
<accession>I9LEQ3</accession>
<evidence type="ECO:0000313" key="1">
    <source>
        <dbReference type="EMBL" id="EIW18811.1"/>
    </source>
</evidence>
<sequence length="110" mass="12302">MLFASDATVKTEIYQKGFSVKGLKILTPSTDEQKLISLAIEQVKAGYIEKNQLLGKMSNMISRYCNMGVRSFIAGCTEIPLLFKHLEGDYNPIDPTLLLAKEVVRYAVEN</sequence>
<dbReference type="Gene3D" id="3.40.50.1860">
    <property type="match status" value="1"/>
</dbReference>
<name>I9LEQ3_9FIRM</name>
<keyword evidence="2" id="KW-1185">Reference proteome</keyword>
<dbReference type="SUPFAM" id="SSF53681">
    <property type="entry name" value="Aspartate/glutamate racemase"/>
    <property type="match status" value="1"/>
</dbReference>
<protein>
    <submittedName>
        <fullName evidence="1">Aspartate racemase</fullName>
    </submittedName>
</protein>
<dbReference type="OrthoDB" id="9803739at2"/>
<proteinExistence type="predicted"/>
<dbReference type="Proteomes" id="UP000004324">
    <property type="component" value="Unassembled WGS sequence"/>
</dbReference>
<dbReference type="InterPro" id="IPR001920">
    <property type="entry name" value="Asp/Glu_race"/>
</dbReference>
<dbReference type="GO" id="GO:0016855">
    <property type="term" value="F:racemase and epimerase activity, acting on amino acids and derivatives"/>
    <property type="evidence" value="ECO:0007669"/>
    <property type="project" value="InterPro"/>
</dbReference>
<gene>
    <name evidence="1" type="ORF">FB4_0336</name>
</gene>
<dbReference type="PATRIC" id="fig|1149862.3.peg.1754"/>
<comment type="caution">
    <text evidence="1">The sequence shown here is derived from an EMBL/GenBank/DDBJ whole genome shotgun (WGS) entry which is preliminary data.</text>
</comment>
<dbReference type="AlphaFoldDB" id="I9LEQ3"/>
<reference evidence="1 2" key="1">
    <citation type="journal article" date="2012" name="J. Bacteriol.">
        <title>Draft Genome Sequences for Two Metal-Reducing Pelosinus fermentans Strains Isolated from a Cr(VI)-Contaminated Site and for Type Strain R7.</title>
        <authorList>
            <person name="Brown S.D."/>
            <person name="Podar M."/>
            <person name="Klingeman D.M."/>
            <person name="Johnson C.M."/>
            <person name="Yang Z.K."/>
            <person name="Utturkar S.M."/>
            <person name="Land M.L."/>
            <person name="Mosher J.J."/>
            <person name="Hurt R.A.Jr."/>
            <person name="Phelps T.J."/>
            <person name="Palumbo A.V."/>
            <person name="Arkin A.P."/>
            <person name="Hazen T.C."/>
            <person name="Elias D.A."/>
        </authorList>
    </citation>
    <scope>NUCLEOTIDE SEQUENCE [LARGE SCALE GENOMIC DNA]</scope>
    <source>
        <strain evidence="1 2">B4</strain>
    </source>
</reference>
<dbReference type="EMBL" id="AKVJ01000022">
    <property type="protein sequence ID" value="EIW18811.1"/>
    <property type="molecule type" value="Genomic_DNA"/>
</dbReference>